<feature type="compositionally biased region" description="Basic and acidic residues" evidence="1">
    <location>
        <begin position="304"/>
        <end position="313"/>
    </location>
</feature>
<gene>
    <name evidence="2" type="ORF">LY89DRAFT_734296</name>
</gene>
<proteinExistence type="predicted"/>
<feature type="compositionally biased region" description="Basic residues" evidence="1">
    <location>
        <begin position="219"/>
        <end position="228"/>
    </location>
</feature>
<protein>
    <submittedName>
        <fullName evidence="2">Uncharacterized protein</fullName>
    </submittedName>
</protein>
<feature type="compositionally biased region" description="Basic and acidic residues" evidence="1">
    <location>
        <begin position="241"/>
        <end position="275"/>
    </location>
</feature>
<dbReference type="InParanoid" id="A0A194X8R8"/>
<evidence type="ECO:0000256" key="1">
    <source>
        <dbReference type="SAM" id="MobiDB-lite"/>
    </source>
</evidence>
<dbReference type="GeneID" id="28829627"/>
<dbReference type="KEGG" id="psco:LY89DRAFT_734296"/>
<organism evidence="2 3">
    <name type="scientific">Mollisia scopiformis</name>
    <name type="common">Conifer needle endophyte fungus</name>
    <name type="synonym">Phialocephala scopiformis</name>
    <dbReference type="NCBI Taxonomy" id="149040"/>
    <lineage>
        <taxon>Eukaryota</taxon>
        <taxon>Fungi</taxon>
        <taxon>Dikarya</taxon>
        <taxon>Ascomycota</taxon>
        <taxon>Pezizomycotina</taxon>
        <taxon>Leotiomycetes</taxon>
        <taxon>Helotiales</taxon>
        <taxon>Mollisiaceae</taxon>
        <taxon>Mollisia</taxon>
    </lineage>
</organism>
<dbReference type="EMBL" id="KQ947416">
    <property type="protein sequence ID" value="KUJ16177.1"/>
    <property type="molecule type" value="Genomic_DNA"/>
</dbReference>
<dbReference type="RefSeq" id="XP_018070532.1">
    <property type="nucleotide sequence ID" value="XM_018219901.1"/>
</dbReference>
<name>A0A194X8R8_MOLSC</name>
<evidence type="ECO:0000313" key="3">
    <source>
        <dbReference type="Proteomes" id="UP000070700"/>
    </source>
</evidence>
<dbReference type="AlphaFoldDB" id="A0A194X8R8"/>
<accession>A0A194X8R8</accession>
<keyword evidence="3" id="KW-1185">Reference proteome</keyword>
<sequence length="320" mass="34702">MCLEARCHVRAKRAHHRDRGYVYGGREFAVLDERDSGGRFGERFGYPRGGRVRLDMPPMGRGRDPRVDMLNGVGMGGVYGGLPGGMGGDLGGPGGGLGGFGPYGPFDGGLGGALPPGLVGGIGVGVGMGHGHGLRGGLHQDARGMRGMPFIPGMEAQHRGLGGMRGMPGMEGLHGGFDTGLVLGLEERLNATGLGDPRDQFLQQMPRFPGGQYPPEHRFHGHRHHAAHGRGPPAGDFGNHGAERDSPERDSRRSTPEGHHDSDPGLSQYDHDPILRHRKFHEAKMRREWEEDRNYRQPYVEDYPSPRRSDDNLQRGAGRK</sequence>
<dbReference type="Proteomes" id="UP000070700">
    <property type="component" value="Unassembled WGS sequence"/>
</dbReference>
<feature type="region of interest" description="Disordered" evidence="1">
    <location>
        <begin position="204"/>
        <end position="320"/>
    </location>
</feature>
<evidence type="ECO:0000313" key="2">
    <source>
        <dbReference type="EMBL" id="KUJ16177.1"/>
    </source>
</evidence>
<feature type="compositionally biased region" description="Basic and acidic residues" evidence="1">
    <location>
        <begin position="282"/>
        <end position="295"/>
    </location>
</feature>
<reference evidence="2 3" key="1">
    <citation type="submission" date="2015-10" db="EMBL/GenBank/DDBJ databases">
        <title>Full genome of DAOMC 229536 Phialocephala scopiformis, a fungal endophyte of spruce producing the potent anti-insectan compound rugulosin.</title>
        <authorList>
            <consortium name="DOE Joint Genome Institute"/>
            <person name="Walker A.K."/>
            <person name="Frasz S.L."/>
            <person name="Seifert K.A."/>
            <person name="Miller J.D."/>
            <person name="Mondo S.J."/>
            <person name="Labutti K."/>
            <person name="Lipzen A."/>
            <person name="Dockter R."/>
            <person name="Kennedy M."/>
            <person name="Grigoriev I.V."/>
            <person name="Spatafora J.W."/>
        </authorList>
    </citation>
    <scope>NUCLEOTIDE SEQUENCE [LARGE SCALE GENOMIC DNA]</scope>
    <source>
        <strain evidence="2 3">CBS 120377</strain>
    </source>
</reference>